<comment type="caution">
    <text evidence="2">The sequence shown here is derived from an EMBL/GenBank/DDBJ whole genome shotgun (WGS) entry which is preliminary data.</text>
</comment>
<organism evidence="2 3">
    <name type="scientific">Ohessyouella blattaphilus</name>
    <dbReference type="NCBI Taxonomy" id="2949333"/>
    <lineage>
        <taxon>Bacteria</taxon>
        <taxon>Bacillati</taxon>
        <taxon>Bacillota</taxon>
        <taxon>Clostridia</taxon>
        <taxon>Lachnospirales</taxon>
        <taxon>Lachnospiraceae</taxon>
        <taxon>Ohessyouella</taxon>
    </lineage>
</organism>
<sequence>MFKAIIKPQNCIEKKRGYTLVELIVSFALIGIFMVTAGMVLANAYKVHTEISNLSKAQTVSDMILESISSELSSAKAYPLPAPDSGKVFDISEPGQVRFVNAQGIPTTLSVKYDDNDKEKGGYLQVIYPEADVETDGTAEADFYFGKNTYLRNKITDLKFEKLEDNKNVITTTLTIKNQITGFTFTSKKTIQIYNVNGTNIN</sequence>
<dbReference type="NCBIfam" id="TIGR02532">
    <property type="entry name" value="IV_pilin_GFxxxE"/>
    <property type="match status" value="1"/>
</dbReference>
<feature type="transmembrane region" description="Helical" evidence="1">
    <location>
        <begin position="20"/>
        <end position="45"/>
    </location>
</feature>
<evidence type="ECO:0000313" key="2">
    <source>
        <dbReference type="EMBL" id="MCP1110959.1"/>
    </source>
</evidence>
<evidence type="ECO:0000313" key="3">
    <source>
        <dbReference type="Proteomes" id="UP001523565"/>
    </source>
</evidence>
<dbReference type="InterPro" id="IPR012902">
    <property type="entry name" value="N_methyl_site"/>
</dbReference>
<keyword evidence="1" id="KW-0472">Membrane</keyword>
<dbReference type="PROSITE" id="PS00409">
    <property type="entry name" value="PROKAR_NTER_METHYL"/>
    <property type="match status" value="1"/>
</dbReference>
<keyword evidence="3" id="KW-1185">Reference proteome</keyword>
<keyword evidence="1" id="KW-1133">Transmembrane helix</keyword>
<proteinExistence type="predicted"/>
<dbReference type="Pfam" id="PF07963">
    <property type="entry name" value="N_methyl"/>
    <property type="match status" value="1"/>
</dbReference>
<accession>A0ABT1EKE1</accession>
<keyword evidence="1" id="KW-0812">Transmembrane</keyword>
<dbReference type="EMBL" id="JAMZFV010000020">
    <property type="protein sequence ID" value="MCP1110959.1"/>
    <property type="molecule type" value="Genomic_DNA"/>
</dbReference>
<dbReference type="Proteomes" id="UP001523565">
    <property type="component" value="Unassembled WGS sequence"/>
</dbReference>
<gene>
    <name evidence="2" type="ORF">NK118_11930</name>
</gene>
<dbReference type="RefSeq" id="WP_262069840.1">
    <property type="nucleotide sequence ID" value="NZ_JAMXOC010000020.1"/>
</dbReference>
<name>A0ABT1EKE1_9FIRM</name>
<protein>
    <submittedName>
        <fullName evidence="2">Prepilin-type N-terminal cleavage/methylation domain-containing protein</fullName>
    </submittedName>
</protein>
<reference evidence="2 3" key="1">
    <citation type="journal article" date="2022" name="Genome Biol. Evol.">
        <title>Host diet, physiology and behaviors set the stage for Lachnospiraceae cladogenesis.</title>
        <authorList>
            <person name="Vera-Ponce De Leon A."/>
            <person name="Schneider M."/>
            <person name="Jahnes B.C."/>
            <person name="Sadowski V."/>
            <person name="Camuy-Velez L.A."/>
            <person name="Duan J."/>
            <person name="Sabree Z.L."/>
        </authorList>
    </citation>
    <scope>NUCLEOTIDE SEQUENCE [LARGE SCALE GENOMIC DNA]</scope>
    <source>
        <strain evidence="2 3">PAL227</strain>
    </source>
</reference>
<evidence type="ECO:0000256" key="1">
    <source>
        <dbReference type="SAM" id="Phobius"/>
    </source>
</evidence>